<reference evidence="1 2" key="1">
    <citation type="journal article" date="2017" name="Arch. Microbiol.">
        <title>Mariprofundus micogutta sp. nov., a novel iron-oxidizing zetaproteobacterium isolated from a deep-sea hydrothermal field at the Bayonnaise knoll of the Izu-Ogasawara arc, and a description of Mariprofundales ord. nov. and Zetaproteobacteria classis nov.</title>
        <authorList>
            <person name="Makita H."/>
            <person name="Tanaka E."/>
            <person name="Mitsunobu S."/>
            <person name="Miyazaki M."/>
            <person name="Nunoura T."/>
            <person name="Uematsu K."/>
            <person name="Takaki Y."/>
            <person name="Nishi S."/>
            <person name="Shimamura S."/>
            <person name="Takai K."/>
        </authorList>
    </citation>
    <scope>NUCLEOTIDE SEQUENCE [LARGE SCALE GENOMIC DNA]</scope>
    <source>
        <strain evidence="1 2">ET2</strain>
    </source>
</reference>
<sequence length="50" mass="5644">MKSIISLRNAPQIALSIFTLMMVVMTSPDARNPASDFRSNDHPLLMILER</sequence>
<dbReference type="Proteomes" id="UP000231632">
    <property type="component" value="Unassembled WGS sequence"/>
</dbReference>
<dbReference type="RefSeq" id="WP_171966478.1">
    <property type="nucleotide sequence ID" value="NZ_BDFD01000013.1"/>
</dbReference>
<evidence type="ECO:0000313" key="1">
    <source>
        <dbReference type="EMBL" id="GAV20607.1"/>
    </source>
</evidence>
<dbReference type="AlphaFoldDB" id="A0A1L8CNY1"/>
<comment type="caution">
    <text evidence="1">The sequence shown here is derived from an EMBL/GenBank/DDBJ whole genome shotgun (WGS) entry which is preliminary data.</text>
</comment>
<proteinExistence type="predicted"/>
<organism evidence="1 2">
    <name type="scientific">Mariprofundus micogutta</name>
    <dbReference type="NCBI Taxonomy" id="1921010"/>
    <lineage>
        <taxon>Bacteria</taxon>
        <taxon>Pseudomonadati</taxon>
        <taxon>Pseudomonadota</taxon>
        <taxon>Candidatius Mariprofundia</taxon>
        <taxon>Mariprofundales</taxon>
        <taxon>Mariprofundaceae</taxon>
        <taxon>Mariprofundus</taxon>
    </lineage>
</organism>
<name>A0A1L8CNY1_9PROT</name>
<gene>
    <name evidence="1" type="ORF">MMIC_P1579</name>
</gene>
<dbReference type="EMBL" id="BDFD01000013">
    <property type="protein sequence ID" value="GAV20607.1"/>
    <property type="molecule type" value="Genomic_DNA"/>
</dbReference>
<protein>
    <submittedName>
        <fullName evidence="1">Uncharacterized protein</fullName>
    </submittedName>
</protein>
<evidence type="ECO:0000313" key="2">
    <source>
        <dbReference type="Proteomes" id="UP000231632"/>
    </source>
</evidence>
<accession>A0A1L8CNY1</accession>
<keyword evidence="2" id="KW-1185">Reference proteome</keyword>